<organism evidence="2 3">
    <name type="scientific">Candidatus Nitrobium versatile</name>
    <dbReference type="NCBI Taxonomy" id="2884831"/>
    <lineage>
        <taxon>Bacteria</taxon>
        <taxon>Pseudomonadati</taxon>
        <taxon>Nitrospirota</taxon>
        <taxon>Nitrospiria</taxon>
        <taxon>Nitrospirales</taxon>
        <taxon>Nitrospiraceae</taxon>
        <taxon>Candidatus Nitrobium</taxon>
    </lineage>
</organism>
<dbReference type="Pfam" id="PF05991">
    <property type="entry name" value="NYN_YacP"/>
    <property type="match status" value="1"/>
</dbReference>
<proteinExistence type="predicted"/>
<reference evidence="2" key="1">
    <citation type="journal article" date="2021" name="bioRxiv">
        <title>Unraveling nitrogen, sulfur and carbon metabolic pathways and microbial community transcriptional responses to substrate deprivation and toxicity stresses in a bioreactor mimicking anoxic brackish coastal sediment conditions.</title>
        <authorList>
            <person name="Martins P.D."/>
            <person name="Echeveste M.J."/>
            <person name="Arshad A."/>
            <person name="Kurth J."/>
            <person name="Ouboter H."/>
            <person name="Jetten M.S.M."/>
            <person name="Welte C.U."/>
        </authorList>
    </citation>
    <scope>NUCLEOTIDE SEQUENCE</scope>
    <source>
        <strain evidence="2">MAG_39</strain>
    </source>
</reference>
<evidence type="ECO:0000256" key="1">
    <source>
        <dbReference type="SAM" id="MobiDB-lite"/>
    </source>
</evidence>
<dbReference type="Proteomes" id="UP000705867">
    <property type="component" value="Unassembled WGS sequence"/>
</dbReference>
<dbReference type="InterPro" id="IPR010298">
    <property type="entry name" value="YacP-like"/>
</dbReference>
<name>A0A953JCX7_9BACT</name>
<dbReference type="EMBL" id="JAIOIV010000033">
    <property type="protein sequence ID" value="MBZ0155481.1"/>
    <property type="molecule type" value="Genomic_DNA"/>
</dbReference>
<gene>
    <name evidence="2" type="ORF">K8I29_04595</name>
</gene>
<accession>A0A953JCX7</accession>
<evidence type="ECO:0000313" key="2">
    <source>
        <dbReference type="EMBL" id="MBZ0155481.1"/>
    </source>
</evidence>
<dbReference type="PANTHER" id="PTHR34547:SF1">
    <property type="entry name" value="YACP-LIKE NYN DOMAIN PROTEIN"/>
    <property type="match status" value="1"/>
</dbReference>
<reference evidence="2" key="2">
    <citation type="submission" date="2021-08" db="EMBL/GenBank/DDBJ databases">
        <authorList>
            <person name="Dalcin Martins P."/>
        </authorList>
    </citation>
    <scope>NUCLEOTIDE SEQUENCE</scope>
    <source>
        <strain evidence="2">MAG_39</strain>
    </source>
</reference>
<comment type="caution">
    <text evidence="2">The sequence shown here is derived from an EMBL/GenBank/DDBJ whole genome shotgun (WGS) entry which is preliminary data.</text>
</comment>
<protein>
    <submittedName>
        <fullName evidence="2">NYN domain-containing protein</fullName>
    </submittedName>
</protein>
<dbReference type="PANTHER" id="PTHR34547">
    <property type="entry name" value="YACP-LIKE NYN DOMAIN PROTEIN"/>
    <property type="match status" value="1"/>
</dbReference>
<evidence type="ECO:0000313" key="3">
    <source>
        <dbReference type="Proteomes" id="UP000705867"/>
    </source>
</evidence>
<feature type="region of interest" description="Disordered" evidence="1">
    <location>
        <begin position="121"/>
        <end position="175"/>
    </location>
</feature>
<sequence>MDGYNVIGIFHRDRERARDAFIDLLIDYRKVKTHHITVVFDGHKAGSGSEQTMVRGGVRIIYSRLGERADDVIKRIISQERREWIVVSSDREIMHHAWSVGAVPVPSPVFYGIVERQVKRRGVPADSPEEEGGADGSLFRAADDSEDEEGPGARKGNPHQLSKKEKAVRKVLGKL</sequence>
<feature type="compositionally biased region" description="Basic residues" evidence="1">
    <location>
        <begin position="166"/>
        <end position="175"/>
    </location>
</feature>
<dbReference type="AlphaFoldDB" id="A0A953JCX7"/>